<protein>
    <submittedName>
        <fullName evidence="1">(apollo) hypothetical protein</fullName>
    </submittedName>
</protein>
<sequence length="162" mass="19191">MFKNTLWVSNQFIQSALDKYDKSTGNCEKDFRGRHNNKKKVCTAAIIKGMCDHVNSFQPVESNYTRNDTNKVYLADLNFSTMFKLYQTWAEENSFVQRVHTARQYRDIVNKEMNIAFYIPKKDQCDVCIAFKNCLPSQTRAQDQYNKRIQDNIEIFEETRQK</sequence>
<comment type="caution">
    <text evidence="1">The sequence shown here is derived from an EMBL/GenBank/DDBJ whole genome shotgun (WGS) entry which is preliminary data.</text>
</comment>
<dbReference type="PANTHER" id="PTHR10773">
    <property type="entry name" value="DNA-DIRECTED RNA POLYMERASES I, II, AND III SUBUNIT RPABC2"/>
    <property type="match status" value="1"/>
</dbReference>
<reference evidence="1" key="1">
    <citation type="submission" date="2021-04" db="EMBL/GenBank/DDBJ databases">
        <authorList>
            <person name="Tunstrom K."/>
        </authorList>
    </citation>
    <scope>NUCLEOTIDE SEQUENCE</scope>
</reference>
<dbReference type="EMBL" id="CAJQZP010001514">
    <property type="protein sequence ID" value="CAG5052254.1"/>
    <property type="molecule type" value="Genomic_DNA"/>
</dbReference>
<evidence type="ECO:0000313" key="1">
    <source>
        <dbReference type="EMBL" id="CAG5052254.1"/>
    </source>
</evidence>
<organism evidence="1 2">
    <name type="scientific">Parnassius apollo</name>
    <name type="common">Apollo butterfly</name>
    <name type="synonym">Papilio apollo</name>
    <dbReference type="NCBI Taxonomy" id="110799"/>
    <lineage>
        <taxon>Eukaryota</taxon>
        <taxon>Metazoa</taxon>
        <taxon>Ecdysozoa</taxon>
        <taxon>Arthropoda</taxon>
        <taxon>Hexapoda</taxon>
        <taxon>Insecta</taxon>
        <taxon>Pterygota</taxon>
        <taxon>Neoptera</taxon>
        <taxon>Endopterygota</taxon>
        <taxon>Lepidoptera</taxon>
        <taxon>Glossata</taxon>
        <taxon>Ditrysia</taxon>
        <taxon>Papilionoidea</taxon>
        <taxon>Papilionidae</taxon>
        <taxon>Parnassiinae</taxon>
        <taxon>Parnassini</taxon>
        <taxon>Parnassius</taxon>
        <taxon>Parnassius</taxon>
    </lineage>
</organism>
<gene>
    <name evidence="1" type="ORF">PAPOLLO_LOCUS25322</name>
</gene>
<accession>A0A8S3Y257</accession>
<dbReference type="OrthoDB" id="6136790at2759"/>
<dbReference type="AlphaFoldDB" id="A0A8S3Y257"/>
<name>A0A8S3Y257_PARAO</name>
<dbReference type="Proteomes" id="UP000691718">
    <property type="component" value="Unassembled WGS sequence"/>
</dbReference>
<evidence type="ECO:0000313" key="2">
    <source>
        <dbReference type="Proteomes" id="UP000691718"/>
    </source>
</evidence>
<dbReference type="PANTHER" id="PTHR10773:SF19">
    <property type="match status" value="1"/>
</dbReference>
<keyword evidence="2" id="KW-1185">Reference proteome</keyword>
<proteinExistence type="predicted"/>